<keyword evidence="7" id="KW-1185">Reference proteome</keyword>
<feature type="binding site" evidence="5">
    <location>
        <position position="201"/>
    </location>
    <ligand>
        <name>pyruvate</name>
        <dbReference type="ChEBI" id="CHEBI:15361"/>
    </ligand>
</feature>
<evidence type="ECO:0000256" key="2">
    <source>
        <dbReference type="ARBA" id="ARBA00023239"/>
    </source>
</evidence>
<dbReference type="GO" id="GO:0005829">
    <property type="term" value="C:cytosol"/>
    <property type="evidence" value="ECO:0007669"/>
    <property type="project" value="TreeGrafter"/>
</dbReference>
<evidence type="ECO:0000256" key="4">
    <source>
        <dbReference type="PIRSR" id="PIRSR001365-1"/>
    </source>
</evidence>
<comment type="caution">
    <text evidence="6">The sequence shown here is derived from an EMBL/GenBank/DDBJ whole genome shotgun (WGS) entry which is preliminary data.</text>
</comment>
<dbReference type="AlphaFoldDB" id="A0A501WRH3"/>
<dbReference type="Pfam" id="PF00701">
    <property type="entry name" value="DHDPS"/>
    <property type="match status" value="1"/>
</dbReference>
<dbReference type="OrthoDB" id="9782828at2"/>
<dbReference type="GO" id="GO:0008840">
    <property type="term" value="F:4-hydroxy-tetrahydrodipicolinate synthase activity"/>
    <property type="evidence" value="ECO:0007669"/>
    <property type="project" value="TreeGrafter"/>
</dbReference>
<evidence type="ECO:0000256" key="3">
    <source>
        <dbReference type="PIRNR" id="PIRNR001365"/>
    </source>
</evidence>
<dbReference type="PANTHER" id="PTHR12128">
    <property type="entry name" value="DIHYDRODIPICOLINATE SYNTHASE"/>
    <property type="match status" value="1"/>
</dbReference>
<name>A0A501WRH3_9RHOB</name>
<sequence>MKLTGVMPALVTPFDAKGEIDFPAFGKHLTNLRAAGVSGWVPCGSSGEYNFMSDAERESVLQLVKDFATDDEILIAGTNAPHTKGVIANTKRAKEIGYDTVLLATPYYTKPTDEELPGHFRAVLDAVDVNLVLYSYPGKDGIEISTDVLDDHPRVIGIKESSGVLQRAVTIATRYKDRIQLVSGSDDMALDFMLWGAESWICGPANCMAKACVDLDETWKAGDIAGAKMATLYEAMNILESGKFVQKLKFGCEVHGTPVGECRAPLGSLTDAEKTASRKAMEPILAW</sequence>
<evidence type="ECO:0000313" key="6">
    <source>
        <dbReference type="EMBL" id="TPE50970.1"/>
    </source>
</evidence>
<accession>A0A501WRH3</accession>
<dbReference type="EMBL" id="VFRP01000008">
    <property type="protein sequence ID" value="TPE50970.1"/>
    <property type="molecule type" value="Genomic_DNA"/>
</dbReference>
<dbReference type="Proteomes" id="UP000319255">
    <property type="component" value="Unassembled WGS sequence"/>
</dbReference>
<reference evidence="6 7" key="1">
    <citation type="submission" date="2019-06" db="EMBL/GenBank/DDBJ databases">
        <title>A novel bacterium of genus Amaricoccus, isolated from marine sediment.</title>
        <authorList>
            <person name="Huang H."/>
            <person name="Mo K."/>
            <person name="Hu Y."/>
        </authorList>
    </citation>
    <scope>NUCLEOTIDE SEQUENCE [LARGE SCALE GENOMIC DNA]</scope>
    <source>
        <strain evidence="6 7">HB172011</strain>
    </source>
</reference>
<dbReference type="SMART" id="SM01130">
    <property type="entry name" value="DHDPS"/>
    <property type="match status" value="1"/>
</dbReference>
<evidence type="ECO:0000256" key="5">
    <source>
        <dbReference type="PIRSR" id="PIRSR001365-2"/>
    </source>
</evidence>
<organism evidence="6 7">
    <name type="scientific">Amaricoccus solimangrovi</name>
    <dbReference type="NCBI Taxonomy" id="2589815"/>
    <lineage>
        <taxon>Bacteria</taxon>
        <taxon>Pseudomonadati</taxon>
        <taxon>Pseudomonadota</taxon>
        <taxon>Alphaproteobacteria</taxon>
        <taxon>Rhodobacterales</taxon>
        <taxon>Paracoccaceae</taxon>
        <taxon>Amaricoccus</taxon>
    </lineage>
</organism>
<comment type="similarity">
    <text evidence="1 3">Belongs to the DapA family.</text>
</comment>
<dbReference type="PRINTS" id="PR00146">
    <property type="entry name" value="DHPICSNTHASE"/>
</dbReference>
<evidence type="ECO:0000256" key="1">
    <source>
        <dbReference type="ARBA" id="ARBA00007592"/>
    </source>
</evidence>
<dbReference type="PANTHER" id="PTHR12128:SF66">
    <property type="entry name" value="4-HYDROXY-2-OXOGLUTARATE ALDOLASE, MITOCHONDRIAL"/>
    <property type="match status" value="1"/>
</dbReference>
<feature type="active site" description="Proton donor/acceptor" evidence="4">
    <location>
        <position position="134"/>
    </location>
</feature>
<proteinExistence type="inferred from homology"/>
<dbReference type="PIRSF" id="PIRSF001365">
    <property type="entry name" value="DHDPS"/>
    <property type="match status" value="1"/>
</dbReference>
<evidence type="ECO:0000313" key="7">
    <source>
        <dbReference type="Proteomes" id="UP000319255"/>
    </source>
</evidence>
<dbReference type="InterPro" id="IPR002220">
    <property type="entry name" value="DapA-like"/>
</dbReference>
<protein>
    <submittedName>
        <fullName evidence="6">Dihydrodipicolinate synthase family protein</fullName>
    </submittedName>
</protein>
<keyword evidence="2 3" id="KW-0456">Lyase</keyword>
<dbReference type="InterPro" id="IPR013785">
    <property type="entry name" value="Aldolase_TIM"/>
</dbReference>
<dbReference type="RefSeq" id="WP_140454001.1">
    <property type="nucleotide sequence ID" value="NZ_VFRP01000008.1"/>
</dbReference>
<gene>
    <name evidence="6" type="ORF">FJM51_10005</name>
</gene>
<dbReference type="CDD" id="cd00408">
    <property type="entry name" value="DHDPS-like"/>
    <property type="match status" value="1"/>
</dbReference>
<dbReference type="SUPFAM" id="SSF51569">
    <property type="entry name" value="Aldolase"/>
    <property type="match status" value="1"/>
</dbReference>
<feature type="active site" description="Schiff-base intermediate with substrate" evidence="4">
    <location>
        <position position="159"/>
    </location>
</feature>
<dbReference type="Gene3D" id="3.20.20.70">
    <property type="entry name" value="Aldolase class I"/>
    <property type="match status" value="1"/>
</dbReference>